<sequence>MCQTCKKLFARPSALATHERSHSKEKPHVCPFPTCRRPFAVPSNLRRHQRVYVRFSRRDGPVASCSRQRQKLAPIADVLAYGHLSHCRVTTIPSSLQQLVLLAPQRPANPSTPPAAQTSKVALPSRLYLSLCPPPHHNGRTTDHLRRKHPWGCLGCSEPEGSVPREVEG</sequence>
<dbReference type="STRING" id="106004.A0A1Y2G4B2"/>
<reference evidence="7 8" key="1">
    <citation type="submission" date="2016-07" db="EMBL/GenBank/DDBJ databases">
        <title>Pervasive Adenine N6-methylation of Active Genes in Fungi.</title>
        <authorList>
            <consortium name="DOE Joint Genome Institute"/>
            <person name="Mondo S.J."/>
            <person name="Dannebaum R.O."/>
            <person name="Kuo R.C."/>
            <person name="Labutti K."/>
            <person name="Haridas S."/>
            <person name="Kuo A."/>
            <person name="Salamov A."/>
            <person name="Ahrendt S.R."/>
            <person name="Lipzen A."/>
            <person name="Sullivan W."/>
            <person name="Andreopoulos W.B."/>
            <person name="Clum A."/>
            <person name="Lindquist E."/>
            <person name="Daum C."/>
            <person name="Ramamoorthy G.K."/>
            <person name="Gryganskyi A."/>
            <person name="Culley D."/>
            <person name="Magnuson J.K."/>
            <person name="James T.Y."/>
            <person name="O'Malley M.A."/>
            <person name="Stajich J.E."/>
            <person name="Spatafora J.W."/>
            <person name="Visel A."/>
            <person name="Grigoriev I.V."/>
        </authorList>
    </citation>
    <scope>NUCLEOTIDE SEQUENCE [LARGE SCALE GENOMIC DNA]</scope>
    <source>
        <strain evidence="7 8">62-1032</strain>
    </source>
</reference>
<dbReference type="GO" id="GO:0045944">
    <property type="term" value="P:positive regulation of transcription by RNA polymerase II"/>
    <property type="evidence" value="ECO:0007669"/>
    <property type="project" value="UniProtKB-ARBA"/>
</dbReference>
<dbReference type="InterPro" id="IPR050329">
    <property type="entry name" value="GLI_C2H2-zinc-finger"/>
</dbReference>
<evidence type="ECO:0000256" key="4">
    <source>
        <dbReference type="ARBA" id="ARBA00022833"/>
    </source>
</evidence>
<keyword evidence="3 5" id="KW-0863">Zinc-finger</keyword>
<dbReference type="OrthoDB" id="6077919at2759"/>
<feature type="domain" description="C2H2-type" evidence="6">
    <location>
        <begin position="1"/>
        <end position="27"/>
    </location>
</feature>
<protein>
    <recommendedName>
        <fullName evidence="6">C2H2-type domain-containing protein</fullName>
    </recommendedName>
</protein>
<evidence type="ECO:0000256" key="1">
    <source>
        <dbReference type="ARBA" id="ARBA00022723"/>
    </source>
</evidence>
<dbReference type="PANTHER" id="PTHR19818:SF139">
    <property type="entry name" value="PAIR-RULE PROTEIN ODD-PAIRED"/>
    <property type="match status" value="1"/>
</dbReference>
<dbReference type="EMBL" id="MCGR01000001">
    <property type="protein sequence ID" value="ORY92775.1"/>
    <property type="molecule type" value="Genomic_DNA"/>
</dbReference>
<dbReference type="Proteomes" id="UP000193467">
    <property type="component" value="Unassembled WGS sequence"/>
</dbReference>
<keyword evidence="8" id="KW-1185">Reference proteome</keyword>
<dbReference type="PROSITE" id="PS00028">
    <property type="entry name" value="ZINC_FINGER_C2H2_1"/>
    <property type="match status" value="1"/>
</dbReference>
<dbReference type="AlphaFoldDB" id="A0A1Y2G4B2"/>
<dbReference type="GO" id="GO:0008270">
    <property type="term" value="F:zinc ion binding"/>
    <property type="evidence" value="ECO:0007669"/>
    <property type="project" value="UniProtKB-KW"/>
</dbReference>
<keyword evidence="2" id="KW-0677">Repeat</keyword>
<dbReference type="GO" id="GO:0000978">
    <property type="term" value="F:RNA polymerase II cis-regulatory region sequence-specific DNA binding"/>
    <property type="evidence" value="ECO:0007669"/>
    <property type="project" value="TreeGrafter"/>
</dbReference>
<organism evidence="7 8">
    <name type="scientific">Leucosporidium creatinivorum</name>
    <dbReference type="NCBI Taxonomy" id="106004"/>
    <lineage>
        <taxon>Eukaryota</taxon>
        <taxon>Fungi</taxon>
        <taxon>Dikarya</taxon>
        <taxon>Basidiomycota</taxon>
        <taxon>Pucciniomycotina</taxon>
        <taxon>Microbotryomycetes</taxon>
        <taxon>Leucosporidiales</taxon>
        <taxon>Leucosporidium</taxon>
    </lineage>
</organism>
<evidence type="ECO:0000256" key="5">
    <source>
        <dbReference type="PROSITE-ProRule" id="PRU00042"/>
    </source>
</evidence>
<dbReference type="PANTHER" id="PTHR19818">
    <property type="entry name" value="ZINC FINGER PROTEIN ZIC AND GLI"/>
    <property type="match status" value="1"/>
</dbReference>
<evidence type="ECO:0000256" key="2">
    <source>
        <dbReference type="ARBA" id="ARBA00022737"/>
    </source>
</evidence>
<dbReference type="Gene3D" id="3.30.160.60">
    <property type="entry name" value="Classic Zinc Finger"/>
    <property type="match status" value="2"/>
</dbReference>
<dbReference type="SUPFAM" id="SSF57667">
    <property type="entry name" value="beta-beta-alpha zinc fingers"/>
    <property type="match status" value="1"/>
</dbReference>
<proteinExistence type="predicted"/>
<evidence type="ECO:0000259" key="6">
    <source>
        <dbReference type="PROSITE" id="PS50157"/>
    </source>
</evidence>
<gene>
    <name evidence="7" type="ORF">BCR35DRAFT_8115</name>
</gene>
<dbReference type="InterPro" id="IPR013087">
    <property type="entry name" value="Znf_C2H2_type"/>
</dbReference>
<keyword evidence="1" id="KW-0479">Metal-binding</keyword>
<comment type="caution">
    <text evidence="7">The sequence shown here is derived from an EMBL/GenBank/DDBJ whole genome shotgun (WGS) entry which is preliminary data.</text>
</comment>
<dbReference type="Pfam" id="PF00096">
    <property type="entry name" value="zf-C2H2"/>
    <property type="match status" value="2"/>
</dbReference>
<keyword evidence="4" id="KW-0862">Zinc</keyword>
<evidence type="ECO:0000256" key="3">
    <source>
        <dbReference type="ARBA" id="ARBA00022771"/>
    </source>
</evidence>
<dbReference type="GO" id="GO:0005634">
    <property type="term" value="C:nucleus"/>
    <property type="evidence" value="ECO:0007669"/>
    <property type="project" value="UniProtKB-ARBA"/>
</dbReference>
<dbReference type="GO" id="GO:0000981">
    <property type="term" value="F:DNA-binding transcription factor activity, RNA polymerase II-specific"/>
    <property type="evidence" value="ECO:0007669"/>
    <property type="project" value="TreeGrafter"/>
</dbReference>
<dbReference type="InterPro" id="IPR036236">
    <property type="entry name" value="Znf_C2H2_sf"/>
</dbReference>
<dbReference type="InParanoid" id="A0A1Y2G4B2"/>
<name>A0A1Y2G4B2_9BASI</name>
<evidence type="ECO:0000313" key="8">
    <source>
        <dbReference type="Proteomes" id="UP000193467"/>
    </source>
</evidence>
<dbReference type="PROSITE" id="PS50157">
    <property type="entry name" value="ZINC_FINGER_C2H2_2"/>
    <property type="match status" value="2"/>
</dbReference>
<feature type="domain" description="C2H2-type" evidence="6">
    <location>
        <begin position="28"/>
        <end position="59"/>
    </location>
</feature>
<accession>A0A1Y2G4B2</accession>
<evidence type="ECO:0000313" key="7">
    <source>
        <dbReference type="EMBL" id="ORY92775.1"/>
    </source>
</evidence>